<organism evidence="2">
    <name type="scientific">Arundo donax</name>
    <name type="common">Giant reed</name>
    <name type="synonym">Donax arundinaceus</name>
    <dbReference type="NCBI Taxonomy" id="35708"/>
    <lineage>
        <taxon>Eukaryota</taxon>
        <taxon>Viridiplantae</taxon>
        <taxon>Streptophyta</taxon>
        <taxon>Embryophyta</taxon>
        <taxon>Tracheophyta</taxon>
        <taxon>Spermatophyta</taxon>
        <taxon>Magnoliopsida</taxon>
        <taxon>Liliopsida</taxon>
        <taxon>Poales</taxon>
        <taxon>Poaceae</taxon>
        <taxon>PACMAD clade</taxon>
        <taxon>Arundinoideae</taxon>
        <taxon>Arundineae</taxon>
        <taxon>Arundo</taxon>
    </lineage>
</organism>
<reference evidence="2" key="1">
    <citation type="submission" date="2014-09" db="EMBL/GenBank/DDBJ databases">
        <authorList>
            <person name="Magalhaes I.L.F."/>
            <person name="Oliveira U."/>
            <person name="Santos F.R."/>
            <person name="Vidigal T.H.D.A."/>
            <person name="Brescovit A.D."/>
            <person name="Santos A.J."/>
        </authorList>
    </citation>
    <scope>NUCLEOTIDE SEQUENCE</scope>
    <source>
        <tissue evidence="2">Shoot tissue taken approximately 20 cm above the soil surface</tissue>
    </source>
</reference>
<proteinExistence type="predicted"/>
<evidence type="ECO:0000313" key="2">
    <source>
        <dbReference type="EMBL" id="JAD81380.1"/>
    </source>
</evidence>
<feature type="region of interest" description="Disordered" evidence="1">
    <location>
        <begin position="96"/>
        <end position="122"/>
    </location>
</feature>
<sequence length="122" mass="12248">MESEVTSFKVAVIRRPEVSLCDHGGDYKSAGAPAKRFCSCCRRNPSSGAAPSARPCAASPSTAPSSSPTTAASHPGASSPSCAMWAFTPRTWGSLITASNPLTSAPTSSSPSSGSPPTTTTA</sequence>
<accession>A0A0A9D6U9</accession>
<dbReference type="AlphaFoldDB" id="A0A0A9D6U9"/>
<feature type="compositionally biased region" description="Low complexity" evidence="1">
    <location>
        <begin position="45"/>
        <end position="79"/>
    </location>
</feature>
<reference evidence="2" key="2">
    <citation type="journal article" date="2015" name="Data Brief">
        <title>Shoot transcriptome of the giant reed, Arundo donax.</title>
        <authorList>
            <person name="Barrero R.A."/>
            <person name="Guerrero F.D."/>
            <person name="Moolhuijzen P."/>
            <person name="Goolsby J.A."/>
            <person name="Tidwell J."/>
            <person name="Bellgard S.E."/>
            <person name="Bellgard M.I."/>
        </authorList>
    </citation>
    <scope>NUCLEOTIDE SEQUENCE</scope>
    <source>
        <tissue evidence="2">Shoot tissue taken approximately 20 cm above the soil surface</tissue>
    </source>
</reference>
<feature type="compositionally biased region" description="Low complexity" evidence="1">
    <location>
        <begin position="97"/>
        <end position="122"/>
    </location>
</feature>
<evidence type="ECO:0000256" key="1">
    <source>
        <dbReference type="SAM" id="MobiDB-lite"/>
    </source>
</evidence>
<dbReference type="EMBL" id="GBRH01216515">
    <property type="protein sequence ID" value="JAD81380.1"/>
    <property type="molecule type" value="Transcribed_RNA"/>
</dbReference>
<name>A0A0A9D6U9_ARUDO</name>
<feature type="region of interest" description="Disordered" evidence="1">
    <location>
        <begin position="44"/>
        <end position="79"/>
    </location>
</feature>
<protein>
    <submittedName>
        <fullName evidence="2">Uncharacterized protein</fullName>
    </submittedName>
</protein>